<protein>
    <submittedName>
        <fullName evidence="1">Uncharacterized protein</fullName>
    </submittedName>
</protein>
<evidence type="ECO:0000313" key="1">
    <source>
        <dbReference type="EMBL" id="KAF8819169.1"/>
    </source>
</evidence>
<gene>
    <name evidence="1" type="ORF">IE077_001520</name>
</gene>
<organism evidence="1 2">
    <name type="scientific">Cardiosporidium cionae</name>
    <dbReference type="NCBI Taxonomy" id="476202"/>
    <lineage>
        <taxon>Eukaryota</taxon>
        <taxon>Sar</taxon>
        <taxon>Alveolata</taxon>
        <taxon>Apicomplexa</taxon>
        <taxon>Aconoidasida</taxon>
        <taxon>Nephromycida</taxon>
        <taxon>Cardiosporidium</taxon>
    </lineage>
</organism>
<dbReference type="EMBL" id="JADAQX010000914">
    <property type="protein sequence ID" value="KAF8819169.1"/>
    <property type="molecule type" value="Genomic_DNA"/>
</dbReference>
<sequence length="266" mass="30666">MGLASFVLSTRLKCQLLLPIKYSHRSILRRNIVTAHFPLLQVKSSLPLYSFLQFPAQRNDLSACTIKPGHERKMTEAFVPRFGFTNGHNIFSAISKHYPVSRENDVFECGKFNFGPCLRSLDIFSYVEEPHASLLLFSGATDESKFVERLCHSYPDLTHCNAHPISITMRPNEAQHFLHPSIGKTGALQDNYSILLEMIFFSSREYPLLCNKSRNDGKQLWIGTPHKGKWRHKHTIVRRNDMKRNVYALQGVDILKMKYLKWGEVQ</sequence>
<proteinExistence type="predicted"/>
<evidence type="ECO:0000313" key="2">
    <source>
        <dbReference type="Proteomes" id="UP000823046"/>
    </source>
</evidence>
<dbReference type="Proteomes" id="UP000823046">
    <property type="component" value="Unassembled WGS sequence"/>
</dbReference>
<reference evidence="1 2" key="1">
    <citation type="journal article" date="2020" name="bioRxiv">
        <title>Metabolic contributions of an alphaproteobacterial endosymbiont in the apicomplexan Cardiosporidium cionae.</title>
        <authorList>
            <person name="Hunter E.S."/>
            <person name="Paight C.J."/>
            <person name="Lane C.E."/>
        </authorList>
    </citation>
    <scope>NUCLEOTIDE SEQUENCE [LARGE SCALE GENOMIC DNA]</scope>
    <source>
        <strain evidence="1">ESH_2018</strain>
    </source>
</reference>
<name>A0ABQ7J585_9APIC</name>
<keyword evidence="2" id="KW-1185">Reference proteome</keyword>
<comment type="caution">
    <text evidence="1">The sequence shown here is derived from an EMBL/GenBank/DDBJ whole genome shotgun (WGS) entry which is preliminary data.</text>
</comment>
<accession>A0ABQ7J585</accession>